<proteinExistence type="predicted"/>
<gene>
    <name evidence="1" type="ORF">MZUP2_780</name>
</gene>
<keyword evidence="2" id="KW-1185">Reference proteome</keyword>
<protein>
    <submittedName>
        <fullName evidence="1">Peptidase</fullName>
    </submittedName>
</protein>
<sequence>MLLTGCGTQQKPQVEYRTIKQPQLSLPAELISQIDVPPVPDNFTFGESVSLNAELFGLLGQCNIDRSGIRMIEATIASQQ</sequence>
<organism evidence="1 2">
    <name type="scientific">Erwinia phage vB_EhrS_59</name>
    <dbReference type="NCBI Taxonomy" id="2283025"/>
    <lineage>
        <taxon>Viruses</taxon>
        <taxon>Duplodnaviria</taxon>
        <taxon>Heunggongvirae</taxon>
        <taxon>Uroviricota</taxon>
        <taxon>Caudoviricetes</taxon>
        <taxon>Feofaniavirus</taxon>
        <taxon>Feofaniavirus Eho59</taxon>
    </lineage>
</organism>
<dbReference type="Proteomes" id="UP000310697">
    <property type="component" value="Segment"/>
</dbReference>
<dbReference type="Pfam" id="PF23793">
    <property type="entry name" value="LysC"/>
    <property type="match status" value="1"/>
</dbReference>
<dbReference type="InterPro" id="IPR058979">
    <property type="entry name" value="LysC-like"/>
</dbReference>
<reference evidence="1 2" key="1">
    <citation type="journal article" date="2019" name="J. Basic Microbiol.">
        <title>Complete genome sequence analysis of temperate Erwinia bacteriophages 49 and 59.</title>
        <authorList>
            <person name="Zlatohurska M."/>
            <person name="Gorb T."/>
            <person name="Romaniuk L."/>
            <person name="Korol N."/>
            <person name="Faidiuk Y."/>
            <person name="Kropinski A.M."/>
            <person name="Kushkina A."/>
            <person name="Tovkach F."/>
        </authorList>
    </citation>
    <scope>NUCLEOTIDE SEQUENCE [LARGE SCALE GENOMIC DNA]</scope>
</reference>
<name>A0A4Y1NSI0_9CAUD</name>
<evidence type="ECO:0000313" key="2">
    <source>
        <dbReference type="Proteomes" id="UP000310697"/>
    </source>
</evidence>
<dbReference type="EMBL" id="MH443101">
    <property type="protein sequence ID" value="AXH43596.1"/>
    <property type="molecule type" value="Genomic_DNA"/>
</dbReference>
<accession>A0A4Y1NSI0</accession>
<evidence type="ECO:0000313" key="1">
    <source>
        <dbReference type="EMBL" id="AXH43596.1"/>
    </source>
</evidence>